<protein>
    <recommendedName>
        <fullName evidence="3">XRE family transcriptional regulator</fullName>
    </recommendedName>
</protein>
<evidence type="ECO:0000313" key="1">
    <source>
        <dbReference type="EMBL" id="MBC5712223.1"/>
    </source>
</evidence>
<name>A0ABR7HGE2_9FIRM</name>
<proteinExistence type="predicted"/>
<dbReference type="RefSeq" id="WP_187024680.1">
    <property type="nucleotide sequence ID" value="NZ_JACOPB010000029.1"/>
</dbReference>
<accession>A0ABR7HGE2</accession>
<evidence type="ECO:0008006" key="3">
    <source>
        <dbReference type="Google" id="ProtNLM"/>
    </source>
</evidence>
<comment type="caution">
    <text evidence="1">The sequence shown here is derived from an EMBL/GenBank/DDBJ whole genome shotgun (WGS) entry which is preliminary data.</text>
</comment>
<reference evidence="1 2" key="1">
    <citation type="submission" date="2020-08" db="EMBL/GenBank/DDBJ databases">
        <title>Genome public.</title>
        <authorList>
            <person name="Liu C."/>
            <person name="Sun Q."/>
        </authorList>
    </citation>
    <scope>NUCLEOTIDE SEQUENCE [LARGE SCALE GENOMIC DNA]</scope>
    <source>
        <strain evidence="1 2">NSJ-66</strain>
    </source>
</reference>
<sequence length="94" mass="10824">MPKVKPNNLEERRRIVRACIASNMELYHLDNEAIAAKMGFAERTFRNKRESPETFTMEELWKLSKILKFTPIQNASILAGQALTSGEVKKFILL</sequence>
<evidence type="ECO:0000313" key="2">
    <source>
        <dbReference type="Proteomes" id="UP000634672"/>
    </source>
</evidence>
<gene>
    <name evidence="1" type="ORF">H8S75_30390</name>
</gene>
<organism evidence="1 2">
    <name type="scientific">Hungatella hominis</name>
    <dbReference type="NCBI Taxonomy" id="2763050"/>
    <lineage>
        <taxon>Bacteria</taxon>
        <taxon>Bacillati</taxon>
        <taxon>Bacillota</taxon>
        <taxon>Clostridia</taxon>
        <taxon>Lachnospirales</taxon>
        <taxon>Lachnospiraceae</taxon>
        <taxon>Hungatella</taxon>
    </lineage>
</organism>
<dbReference type="EMBL" id="JACOPB010000029">
    <property type="protein sequence ID" value="MBC5712223.1"/>
    <property type="molecule type" value="Genomic_DNA"/>
</dbReference>
<dbReference type="Proteomes" id="UP000634672">
    <property type="component" value="Unassembled WGS sequence"/>
</dbReference>
<keyword evidence="2" id="KW-1185">Reference proteome</keyword>